<name>A0A8B8UM51_SACPA</name>
<dbReference type="AlphaFoldDB" id="A0A8B8UM51"/>
<dbReference type="GeneID" id="54629040"/>
<dbReference type="RefSeq" id="XP_033764849.1">
    <property type="nucleotide sequence ID" value="XM_033908958.1"/>
</dbReference>
<dbReference type="KEGG" id="spao:SPAR_B03560"/>
<reference evidence="1" key="4">
    <citation type="submission" date="2025-08" db="UniProtKB">
        <authorList>
            <consortium name="RefSeq"/>
        </authorList>
    </citation>
    <scope>IDENTIFICATION</scope>
    <source>
        <strain evidence="1">CBS432</strain>
    </source>
</reference>
<dbReference type="VEuPathDB" id="FungiDB:SPAR_B03560"/>
<protein>
    <recommendedName>
        <fullName evidence="2">YBR259W-like protein</fullName>
    </recommendedName>
</protein>
<evidence type="ECO:0000313" key="1">
    <source>
        <dbReference type="RefSeq" id="XP_033764849.1"/>
    </source>
</evidence>
<dbReference type="Gene3D" id="3.30.230.130">
    <property type="entry name" value="Cullin, Chain C, Domain 2"/>
    <property type="match status" value="1"/>
</dbReference>
<sequence length="688" mass="80516">MSVEEAVARYRDVISHLATGNLRQIAMKSEKLAQIIASSKSTVRFHHKARSGKTVIYKSIKKALLSNVTSLSPEFSSETDVLQFLHLNFVYQTRFQALSGQIKKYCGMKIYYELKFAAIDHLETEAQTTGLTLLRFWATSLDEFIRKEHWIDNGSEFQIFYRLMVDYSSWKWDSDIERQHYFMCQFRSKLKECLVDFYENFDLQKSSKPLEELIMPWEKLVYVANYIDAFTGEQVRIDGAELFWTFKNLVFSSISSIVLRLDDLQNIFSAFQHYGKDTLVQDFARVRSLKWDSNDKVESLIRALIFNDMFPYFNREQVRTKGDGIYFLRLLRKNFKRKINGVKEFHIQVMKYLNSQFKNNYNSLMTSLKIQNRKQSLNMVRSASKDGSKTNVLLSPIDEYSHFVDNDEPLWQDKLYPKIYTNEQTLTFDTSAIFDSHKIYAILSLLRYYLPEKRKFFRIYYLPSIFKRILYYGTKFAQLYFKEGCLERLVIEYLKILEPSLAHAVDKLIKSSIESLKNVTLTSDDKTSSGVILLPQKEFSSLSEVNKGFNEPFWPNQSFANSWPDLANKQLKTGQVLQDAFAFHLFEIELPIVINNTKGTHLKLVSNMCTTSILYLYNEADSLSLITIQEKLAVLPTGKRNEILLNNLNRLTKLKLLLLKENEEGQKFYTFNFKYKNTGQKSSVIRLI</sequence>
<reference evidence="1" key="2">
    <citation type="submission" date="2020-01" db="EMBL/GenBank/DDBJ databases">
        <title>Population-level Yeast Reference Genomes.</title>
        <authorList>
            <person name="Yue J.-X."/>
        </authorList>
    </citation>
    <scope>NUCLEOTIDE SEQUENCE</scope>
    <source>
        <strain evidence="1">CBS432</strain>
    </source>
</reference>
<reference evidence="1" key="3">
    <citation type="submission" date="2025-07" db="EMBL/GenBank/DDBJ databases">
        <authorList>
            <consortium name="NCBI Genome Project"/>
        </authorList>
    </citation>
    <scope>NUCLEOTIDE SEQUENCE</scope>
    <source>
        <strain evidence="1">CBS432</strain>
    </source>
</reference>
<evidence type="ECO:0008006" key="2">
    <source>
        <dbReference type="Google" id="ProtNLM"/>
    </source>
</evidence>
<reference evidence="1" key="1">
    <citation type="journal article" date="2017" name="Nat. Genet.">
        <title>Contrasting evolutionary genome dynamics between domesticated and wild yeasts.</title>
        <authorList>
            <person name="Yue J.X."/>
            <person name="Li J."/>
            <person name="Aigrain L."/>
            <person name="Hallin J."/>
            <person name="Persson K."/>
            <person name="Oliver K."/>
            <person name="Bergstrom A."/>
            <person name="Coupland P."/>
            <person name="Warringer J."/>
            <person name="Lagomarsino M.C."/>
            <person name="Fischer G."/>
            <person name="Durbin R."/>
            <person name="Liti G."/>
        </authorList>
    </citation>
    <scope>NUCLEOTIDE SEQUENCE</scope>
    <source>
        <strain evidence="1">CBS432</strain>
    </source>
</reference>
<accession>A0A8B8UM51</accession>
<gene>
    <name evidence="1" type="ORF">SPAR_B03560</name>
</gene>
<dbReference type="OrthoDB" id="4045473at2759"/>
<proteinExistence type="predicted"/>
<organism evidence="1">
    <name type="scientific">Saccharomyces paradoxus</name>
    <name type="common">Yeast</name>
    <name type="synonym">Saccharomyces douglasii</name>
    <dbReference type="NCBI Taxonomy" id="27291"/>
    <lineage>
        <taxon>Eukaryota</taxon>
        <taxon>Fungi</taxon>
        <taxon>Dikarya</taxon>
        <taxon>Ascomycota</taxon>
        <taxon>Saccharomycotina</taxon>
        <taxon>Saccharomycetes</taxon>
        <taxon>Saccharomycetales</taxon>
        <taxon>Saccharomycetaceae</taxon>
        <taxon>Saccharomyces</taxon>
    </lineage>
</organism>